<reference evidence="11 12" key="1">
    <citation type="journal article" date="2009" name="Science">
        <title>Genome sequence, comparative analysis, and population genetics of the domestic horse.</title>
        <authorList>
            <consortium name="Broad Institute Genome Sequencing Platform"/>
            <consortium name="Broad Institute Whole Genome Assembly Team"/>
            <person name="Wade C.M."/>
            <person name="Giulotto E."/>
            <person name="Sigurdsson S."/>
            <person name="Zoli M."/>
            <person name="Gnerre S."/>
            <person name="Imsland F."/>
            <person name="Lear T.L."/>
            <person name="Adelson D.L."/>
            <person name="Bailey E."/>
            <person name="Bellone R.R."/>
            <person name="Bloecker H."/>
            <person name="Distl O."/>
            <person name="Edgar R.C."/>
            <person name="Garber M."/>
            <person name="Leeb T."/>
            <person name="Mauceli E."/>
            <person name="MacLeod J.N."/>
            <person name="Penedo M.C.T."/>
            <person name="Raison J.M."/>
            <person name="Sharpe T."/>
            <person name="Vogel J."/>
            <person name="Andersson L."/>
            <person name="Antczak D.F."/>
            <person name="Biagi T."/>
            <person name="Binns M.M."/>
            <person name="Chowdhary B.P."/>
            <person name="Coleman S.J."/>
            <person name="Della Valle G."/>
            <person name="Fryc S."/>
            <person name="Guerin G."/>
            <person name="Hasegawa T."/>
            <person name="Hill E.W."/>
            <person name="Jurka J."/>
            <person name="Kiialainen A."/>
            <person name="Lindgren G."/>
            <person name="Liu J."/>
            <person name="Magnani E."/>
            <person name="Mickelson J.R."/>
            <person name="Murray J."/>
            <person name="Nergadze S.G."/>
            <person name="Onofrio R."/>
            <person name="Pedroni S."/>
            <person name="Piras M.F."/>
            <person name="Raudsepp T."/>
            <person name="Rocchi M."/>
            <person name="Roeed K.H."/>
            <person name="Ryder O.A."/>
            <person name="Searle S."/>
            <person name="Skow L."/>
            <person name="Swinburne J.E."/>
            <person name="Syvaenen A.C."/>
            <person name="Tozaki T."/>
            <person name="Valberg S.J."/>
            <person name="Vaudin M."/>
            <person name="White J.R."/>
            <person name="Zody M.C."/>
            <person name="Lander E.S."/>
            <person name="Lindblad-Toh K."/>
        </authorList>
    </citation>
    <scope>NUCLEOTIDE SEQUENCE [LARGE SCALE GENOMIC DNA]</scope>
    <source>
        <strain evidence="11 12">Thoroughbred</strain>
    </source>
</reference>
<evidence type="ECO:0000313" key="12">
    <source>
        <dbReference type="Proteomes" id="UP000002281"/>
    </source>
</evidence>
<dbReference type="Pfam" id="PF01105">
    <property type="entry name" value="EMP24_GP25L"/>
    <property type="match status" value="1"/>
</dbReference>
<keyword evidence="7 9" id="KW-0472">Membrane</keyword>
<evidence type="ECO:0000256" key="1">
    <source>
        <dbReference type="ARBA" id="ARBA00004115"/>
    </source>
</evidence>
<dbReference type="InParanoid" id="F6VUA8"/>
<dbReference type="GO" id="GO:0000139">
    <property type="term" value="C:Golgi membrane"/>
    <property type="evidence" value="ECO:0007669"/>
    <property type="project" value="GOC"/>
</dbReference>
<dbReference type="GO" id="GO:0005789">
    <property type="term" value="C:endoplasmic reticulum membrane"/>
    <property type="evidence" value="ECO:0007669"/>
    <property type="project" value="UniProtKB-SubCell"/>
</dbReference>
<dbReference type="GeneTree" id="ENSGT00940000165429"/>
<dbReference type="PANTHER" id="PTHR22811">
    <property type="entry name" value="TRANSMEMBRANE EMP24 DOMAIN-CONTAINING PROTEIN"/>
    <property type="match status" value="1"/>
</dbReference>
<evidence type="ECO:0000256" key="3">
    <source>
        <dbReference type="ARBA" id="ARBA00022692"/>
    </source>
</evidence>
<evidence type="ECO:0000256" key="5">
    <source>
        <dbReference type="ARBA" id="ARBA00022824"/>
    </source>
</evidence>
<dbReference type="STRING" id="9796.ENSECAP00000020164"/>
<dbReference type="GO" id="GO:0005783">
    <property type="term" value="C:endoplasmic reticulum"/>
    <property type="evidence" value="ECO:0000318"/>
    <property type="project" value="GO_Central"/>
</dbReference>
<dbReference type="AlphaFoldDB" id="F6VUA8"/>
<evidence type="ECO:0000256" key="9">
    <source>
        <dbReference type="SAM" id="Phobius"/>
    </source>
</evidence>
<dbReference type="GO" id="GO:0007030">
    <property type="term" value="P:Golgi organization"/>
    <property type="evidence" value="ECO:0000318"/>
    <property type="project" value="GO_Central"/>
</dbReference>
<dbReference type="Bgee" id="ENSECAG00000022615">
    <property type="expression patterns" value="Expressed in retina and 20 other cell types or tissues"/>
</dbReference>
<keyword evidence="3 8" id="KW-0812">Transmembrane</keyword>
<comment type="similarity">
    <text evidence="2 8">Belongs to the EMP24/GP25L family.</text>
</comment>
<dbReference type="GO" id="GO:0006886">
    <property type="term" value="P:intracellular protein transport"/>
    <property type="evidence" value="ECO:0000318"/>
    <property type="project" value="GO_Central"/>
</dbReference>
<dbReference type="InterPro" id="IPR009038">
    <property type="entry name" value="GOLD_dom"/>
</dbReference>
<evidence type="ECO:0000256" key="8">
    <source>
        <dbReference type="RuleBase" id="RU003827"/>
    </source>
</evidence>
<dbReference type="GO" id="GO:0030134">
    <property type="term" value="C:COPII-coated ER to Golgi transport vesicle"/>
    <property type="evidence" value="ECO:0000318"/>
    <property type="project" value="GO_Central"/>
</dbReference>
<keyword evidence="12" id="KW-1185">Reference proteome</keyword>
<dbReference type="Ensembl" id="ENSECAT00000024278.3">
    <property type="protein sequence ID" value="ENSECAP00000020164.3"/>
    <property type="gene ID" value="ENSECAG00000022615.3"/>
</dbReference>
<feature type="transmembrane region" description="Helical" evidence="9">
    <location>
        <begin position="223"/>
        <end position="242"/>
    </location>
</feature>
<dbReference type="HOGENOM" id="CLU_066963_2_2_1"/>
<keyword evidence="5" id="KW-0256">Endoplasmic reticulum</keyword>
<accession>F6VUA8</accession>
<comment type="subcellular location">
    <subcellularLocation>
        <location evidence="1">Endoplasmic reticulum membrane</location>
        <topology evidence="1">Single-pass type I membrane protein</topology>
    </subcellularLocation>
    <subcellularLocation>
        <location evidence="8">Membrane</location>
        <topology evidence="8">Single-pass type I membrane protein</topology>
    </subcellularLocation>
</comment>
<dbReference type="InterPro" id="IPR015720">
    <property type="entry name" value="Emp24-like"/>
</dbReference>
<dbReference type="PaxDb" id="9796-ENSECAP00000020164"/>
<dbReference type="GO" id="GO:0048205">
    <property type="term" value="P:COPI coating of Golgi vesicle"/>
    <property type="evidence" value="ECO:0000318"/>
    <property type="project" value="GO_Central"/>
</dbReference>
<dbReference type="GO" id="GO:0006888">
    <property type="term" value="P:endoplasmic reticulum to Golgi vesicle-mediated transport"/>
    <property type="evidence" value="ECO:0000318"/>
    <property type="project" value="GO_Central"/>
</dbReference>
<feature type="domain" description="GOLD" evidence="10">
    <location>
        <begin position="1"/>
        <end position="188"/>
    </location>
</feature>
<protein>
    <recommendedName>
        <fullName evidence="10">GOLD domain-containing protein</fullName>
    </recommendedName>
</protein>
<organism evidence="11 12">
    <name type="scientific">Equus caballus</name>
    <name type="common">Horse</name>
    <dbReference type="NCBI Taxonomy" id="9796"/>
    <lineage>
        <taxon>Eukaryota</taxon>
        <taxon>Metazoa</taxon>
        <taxon>Chordata</taxon>
        <taxon>Craniata</taxon>
        <taxon>Vertebrata</taxon>
        <taxon>Euteleostomi</taxon>
        <taxon>Mammalia</taxon>
        <taxon>Eutheria</taxon>
        <taxon>Laurasiatheria</taxon>
        <taxon>Perissodactyla</taxon>
        <taxon>Equidae</taxon>
        <taxon>Equus</taxon>
    </lineage>
</organism>
<sequence length="255" mass="29930">MSRTGFEPRIPDFPRHSIYHLVCFYFKKLNFEKNDTNNAGIYLREKKYQKEKSHGLPLPLLCHADHPSFPQASSTIKSGLYAFTPPHTHPRRLCCRILAMMARLRTGFLCPSDLQNLLARQYGPQGSFTFTSQSPGEHQICLHLESIRFALFYDGKLAIHLDMQLGEHTNDYTEIAANDKLTLLHLRVQQLVEQVEQIQKEQEYQRWREERFRQTSESTNQRVLWWSILQTLILVAIGIWQMQHLKSFFKAKKLV</sequence>
<dbReference type="SMART" id="SM01190">
    <property type="entry name" value="EMP24_GP25L"/>
    <property type="match status" value="1"/>
</dbReference>
<reference evidence="11" key="2">
    <citation type="submission" date="2025-08" db="UniProtKB">
        <authorList>
            <consortium name="Ensembl"/>
        </authorList>
    </citation>
    <scope>IDENTIFICATION</scope>
    <source>
        <strain evidence="11">Thoroughbred</strain>
    </source>
</reference>
<evidence type="ECO:0000256" key="6">
    <source>
        <dbReference type="ARBA" id="ARBA00022989"/>
    </source>
</evidence>
<evidence type="ECO:0000313" key="11">
    <source>
        <dbReference type="Ensembl" id="ENSECAP00000020164.3"/>
    </source>
</evidence>
<evidence type="ECO:0000256" key="4">
    <source>
        <dbReference type="ARBA" id="ARBA00022729"/>
    </source>
</evidence>
<name>F6VUA8_HORSE</name>
<keyword evidence="4" id="KW-0732">Signal</keyword>
<dbReference type="GO" id="GO:0005793">
    <property type="term" value="C:endoplasmic reticulum-Golgi intermediate compartment"/>
    <property type="evidence" value="ECO:0000318"/>
    <property type="project" value="GO_Central"/>
</dbReference>
<proteinExistence type="inferred from homology"/>
<evidence type="ECO:0000259" key="10">
    <source>
        <dbReference type="PROSITE" id="PS50866"/>
    </source>
</evidence>
<keyword evidence="6 9" id="KW-1133">Transmembrane helix</keyword>
<evidence type="ECO:0000256" key="2">
    <source>
        <dbReference type="ARBA" id="ARBA00007104"/>
    </source>
</evidence>
<dbReference type="GO" id="GO:0005794">
    <property type="term" value="C:Golgi apparatus"/>
    <property type="evidence" value="ECO:0000318"/>
    <property type="project" value="GO_Central"/>
</dbReference>
<evidence type="ECO:0000256" key="7">
    <source>
        <dbReference type="ARBA" id="ARBA00023136"/>
    </source>
</evidence>
<reference evidence="11" key="3">
    <citation type="submission" date="2025-09" db="UniProtKB">
        <authorList>
            <consortium name="Ensembl"/>
        </authorList>
    </citation>
    <scope>IDENTIFICATION</scope>
    <source>
        <strain evidence="11">Thoroughbred</strain>
    </source>
</reference>
<dbReference type="PROSITE" id="PS50866">
    <property type="entry name" value="GOLD"/>
    <property type="match status" value="1"/>
</dbReference>
<dbReference type="Proteomes" id="UP000002281">
    <property type="component" value="Chromosome 14"/>
</dbReference>